<evidence type="ECO:0000313" key="12">
    <source>
        <dbReference type="EMBL" id="CDR34543.1"/>
    </source>
</evidence>
<dbReference type="RefSeq" id="WP_041018062.1">
    <property type="nucleotide sequence ID" value="NZ_CCEJ010000008.1"/>
</dbReference>
<dbReference type="Gene3D" id="1.10.10.60">
    <property type="entry name" value="Homeodomain-like"/>
    <property type="match status" value="1"/>
</dbReference>
<evidence type="ECO:0000256" key="2">
    <source>
        <dbReference type="ARBA" id="ARBA00022478"/>
    </source>
</evidence>
<dbReference type="GO" id="GO:0016779">
    <property type="term" value="F:nucleotidyltransferase activity"/>
    <property type="evidence" value="ECO:0007669"/>
    <property type="project" value="UniProtKB-KW"/>
</dbReference>
<keyword evidence="2" id="KW-0240">DNA-directed RNA polymerase</keyword>
<dbReference type="InterPro" id="IPR007634">
    <property type="entry name" value="RNA_pol_sigma_54_DNA-bd"/>
</dbReference>
<proteinExistence type="inferred from homology"/>
<feature type="coiled-coil region" evidence="9">
    <location>
        <begin position="58"/>
        <end position="85"/>
    </location>
</feature>
<keyword evidence="3" id="KW-0808">Transferase</keyword>
<dbReference type="Pfam" id="PF00309">
    <property type="entry name" value="Sigma54_AID"/>
    <property type="match status" value="1"/>
</dbReference>
<dbReference type="eggNOG" id="COG1508">
    <property type="taxonomic scope" value="Bacteria"/>
</dbReference>
<dbReference type="PROSITE" id="PS50044">
    <property type="entry name" value="SIGMA54_3"/>
    <property type="match status" value="1"/>
</dbReference>
<keyword evidence="7" id="KW-0238">DNA-binding</keyword>
<feature type="domain" description="RNA polymerase sigma factor 54 DNA-binding" evidence="10">
    <location>
        <begin position="327"/>
        <end position="485"/>
    </location>
</feature>
<evidence type="ECO:0000256" key="9">
    <source>
        <dbReference type="SAM" id="Coils"/>
    </source>
</evidence>
<dbReference type="GO" id="GO:0001216">
    <property type="term" value="F:DNA-binding transcription activator activity"/>
    <property type="evidence" value="ECO:0007669"/>
    <property type="project" value="InterPro"/>
</dbReference>
<evidence type="ECO:0000256" key="7">
    <source>
        <dbReference type="ARBA" id="ARBA00023125"/>
    </source>
</evidence>
<evidence type="ECO:0000256" key="4">
    <source>
        <dbReference type="ARBA" id="ARBA00022695"/>
    </source>
</evidence>
<dbReference type="EMBL" id="CCEJ010000008">
    <property type="protein sequence ID" value="CDR34543.1"/>
    <property type="molecule type" value="Genomic_DNA"/>
</dbReference>
<dbReference type="PANTHER" id="PTHR32248">
    <property type="entry name" value="RNA POLYMERASE SIGMA-54 FACTOR"/>
    <property type="match status" value="1"/>
</dbReference>
<dbReference type="STRING" id="1437425.CSEC_1732"/>
<dbReference type="Gene3D" id="1.10.10.1330">
    <property type="entry name" value="RNA polymerase sigma-54 factor, core-binding domain"/>
    <property type="match status" value="1"/>
</dbReference>
<dbReference type="GO" id="GO:0000428">
    <property type="term" value="C:DNA-directed RNA polymerase complex"/>
    <property type="evidence" value="ECO:0007669"/>
    <property type="project" value="UniProtKB-KW"/>
</dbReference>
<evidence type="ECO:0000313" key="13">
    <source>
        <dbReference type="Proteomes" id="UP000031552"/>
    </source>
</evidence>
<dbReference type="NCBIfam" id="TIGR02395">
    <property type="entry name" value="rpoN_sigma"/>
    <property type="match status" value="1"/>
</dbReference>
<keyword evidence="4" id="KW-0548">Nucleotidyltransferase</keyword>
<dbReference type="Pfam" id="PF04963">
    <property type="entry name" value="Sigma54_CBD"/>
    <property type="match status" value="1"/>
</dbReference>
<evidence type="ECO:0000259" key="10">
    <source>
        <dbReference type="Pfam" id="PF04552"/>
    </source>
</evidence>
<dbReference type="Pfam" id="PF04552">
    <property type="entry name" value="Sigma54_DBD"/>
    <property type="match status" value="1"/>
</dbReference>
<dbReference type="InterPro" id="IPR007046">
    <property type="entry name" value="RNA_pol_sigma_54_core-bd"/>
</dbReference>
<dbReference type="AlphaFoldDB" id="A0A090D2N9"/>
<keyword evidence="6" id="KW-0731">Sigma factor</keyword>
<keyword evidence="5" id="KW-0805">Transcription regulation</keyword>
<evidence type="ECO:0000256" key="3">
    <source>
        <dbReference type="ARBA" id="ARBA00022679"/>
    </source>
</evidence>
<name>A0A090D2N9_9BACT</name>
<protein>
    <submittedName>
        <fullName evidence="12">RNA polymerase sigma-54 factor</fullName>
    </submittedName>
</protein>
<comment type="caution">
    <text evidence="12">The sequence shown here is derived from an EMBL/GenBank/DDBJ whole genome shotgun (WGS) entry which is preliminary data.</text>
</comment>
<evidence type="ECO:0000256" key="1">
    <source>
        <dbReference type="ARBA" id="ARBA00008798"/>
    </source>
</evidence>
<reference evidence="12" key="2">
    <citation type="submission" date="2014-09" db="EMBL/GenBank/DDBJ databases">
        <title>Criblamydia sequanensis harbors a mega-plasmid encoding arsenite resistance.</title>
        <authorList>
            <person name="Bertelli C."/>
            <person name="Goesmann A."/>
            <person name="Greub G."/>
        </authorList>
    </citation>
    <scope>NUCLEOTIDE SEQUENCE [LARGE SCALE GENOMIC DNA]</scope>
    <source>
        <strain evidence="12">CRIB-18</strain>
    </source>
</reference>
<dbReference type="GO" id="GO:0006352">
    <property type="term" value="P:DNA-templated transcription initiation"/>
    <property type="evidence" value="ECO:0007669"/>
    <property type="project" value="InterPro"/>
</dbReference>
<keyword evidence="9" id="KW-0175">Coiled coil</keyword>
<dbReference type="Proteomes" id="UP000031552">
    <property type="component" value="Unassembled WGS sequence"/>
</dbReference>
<feature type="domain" description="RNA polymerase sigma factor 54 core-binding" evidence="11">
    <location>
        <begin position="125"/>
        <end position="312"/>
    </location>
</feature>
<dbReference type="InterPro" id="IPR000394">
    <property type="entry name" value="RNA_pol_sigma_54"/>
</dbReference>
<reference evidence="12" key="1">
    <citation type="submission" date="2013-12" db="EMBL/GenBank/DDBJ databases">
        <authorList>
            <person name="Linke B."/>
        </authorList>
    </citation>
    <scope>NUCLEOTIDE SEQUENCE [LARGE SCALE GENOMIC DNA]</scope>
    <source>
        <strain evidence="12">CRIB-18</strain>
    </source>
</reference>
<keyword evidence="13" id="KW-1185">Reference proteome</keyword>
<evidence type="ECO:0000256" key="8">
    <source>
        <dbReference type="ARBA" id="ARBA00023163"/>
    </source>
</evidence>
<dbReference type="GO" id="GO:0003677">
    <property type="term" value="F:DNA binding"/>
    <property type="evidence" value="ECO:0007669"/>
    <property type="project" value="UniProtKB-KW"/>
</dbReference>
<organism evidence="12 13">
    <name type="scientific">Candidatus Criblamydia sequanensis CRIB-18</name>
    <dbReference type="NCBI Taxonomy" id="1437425"/>
    <lineage>
        <taxon>Bacteria</taxon>
        <taxon>Pseudomonadati</taxon>
        <taxon>Chlamydiota</taxon>
        <taxon>Chlamydiia</taxon>
        <taxon>Parachlamydiales</taxon>
        <taxon>Candidatus Criblamydiaceae</taxon>
        <taxon>Candidatus Criblamydia</taxon>
    </lineage>
</organism>
<sequence length="487" mass="55900">MGRLSLKQKMQPKADFKQTQKILMSQTMQQGIFLLQIPNLELAAVIETELETNPLLEILSEEEAIEEEEFQEDDTEEEIENKEIDFSEKDFDILKRLDEDFKEHFQQSETFDSNSKDNDLKNYIEASIVSKETLFDYLHRQARETFQNEEELNAAILIMGSLDERGLLRSPLSELSALSGIEESFLQAILKVVQTFDPPGVAATSLKESLLTQLEIKHLKKTLAYSIIENEFESLLQGKLLKIAKSLKKDPKEVASEIKNRISHLDLSPGLSFSSELIQNIFPEIIVREEDGILKVEVPKEGRPELKIKREYLKLAESDSLSDEEKRFFKQKIASARSLLKNLSQRESTLKRIGEWLIQNQKDFFLKPEGKLKPFSMLDLAKDLELHESTIARAVSSKYLSCDRGIFALRNFFSVAYTAANGEDISSKTIKDLIESLIKEEDKGLPLSDEVISQKLREQGIFCARRTVAKYRKSLQLGNTKQRKRHF</sequence>
<dbReference type="PANTHER" id="PTHR32248:SF4">
    <property type="entry name" value="RNA POLYMERASE SIGMA-54 FACTOR"/>
    <property type="match status" value="1"/>
</dbReference>
<gene>
    <name evidence="12" type="primary">rpoN</name>
    <name evidence="12" type="ORF">CSEC_1732</name>
</gene>
<evidence type="ECO:0000256" key="6">
    <source>
        <dbReference type="ARBA" id="ARBA00023082"/>
    </source>
</evidence>
<dbReference type="PIRSF" id="PIRSF000774">
    <property type="entry name" value="RpoN"/>
    <property type="match status" value="1"/>
</dbReference>
<accession>A0A090D2N9</accession>
<dbReference type="InterPro" id="IPR038709">
    <property type="entry name" value="RpoN_core-bd_sf"/>
</dbReference>
<keyword evidence="8" id="KW-0804">Transcription</keyword>
<comment type="similarity">
    <text evidence="1">Belongs to the sigma-54 factor family.</text>
</comment>
<dbReference type="PROSITE" id="PS00718">
    <property type="entry name" value="SIGMA54_2"/>
    <property type="match status" value="1"/>
</dbReference>
<evidence type="ECO:0000259" key="11">
    <source>
        <dbReference type="Pfam" id="PF04963"/>
    </source>
</evidence>
<evidence type="ECO:0000256" key="5">
    <source>
        <dbReference type="ARBA" id="ARBA00023015"/>
    </source>
</evidence>
<dbReference type="PRINTS" id="PR00045">
    <property type="entry name" value="SIGMA54FCT"/>
</dbReference>
<dbReference type="GO" id="GO:0016987">
    <property type="term" value="F:sigma factor activity"/>
    <property type="evidence" value="ECO:0007669"/>
    <property type="project" value="UniProtKB-KW"/>
</dbReference>